<comment type="caution">
    <text evidence="9">The sequence shown here is derived from an EMBL/GenBank/DDBJ whole genome shotgun (WGS) entry which is preliminary data.</text>
</comment>
<accession>A0ABW3S7F2</accession>
<evidence type="ECO:0000256" key="7">
    <source>
        <dbReference type="SAM" id="SignalP"/>
    </source>
</evidence>
<feature type="chain" id="PRO_5046361427" evidence="7">
    <location>
        <begin position="22"/>
        <end position="336"/>
    </location>
</feature>
<dbReference type="PANTHER" id="PTHR30532">
    <property type="entry name" value="IRON III DICITRATE-BINDING PERIPLASMIC PROTEIN"/>
    <property type="match status" value="1"/>
</dbReference>
<organism evidence="9 10">
    <name type="scientific">Paenibacillus timonensis</name>
    <dbReference type="NCBI Taxonomy" id="225915"/>
    <lineage>
        <taxon>Bacteria</taxon>
        <taxon>Bacillati</taxon>
        <taxon>Bacillota</taxon>
        <taxon>Bacilli</taxon>
        <taxon>Bacillales</taxon>
        <taxon>Paenibacillaceae</taxon>
        <taxon>Paenibacillus</taxon>
    </lineage>
</organism>
<evidence type="ECO:0000313" key="9">
    <source>
        <dbReference type="EMBL" id="MFD1180584.1"/>
    </source>
</evidence>
<name>A0ABW3S7F2_9BACL</name>
<feature type="region of interest" description="Disordered" evidence="6">
    <location>
        <begin position="31"/>
        <end position="54"/>
    </location>
</feature>
<comment type="similarity">
    <text evidence="2">Belongs to the bacterial solute-binding protein 8 family.</text>
</comment>
<dbReference type="InterPro" id="IPR002491">
    <property type="entry name" value="ABC_transptr_periplasmic_BD"/>
</dbReference>
<dbReference type="SUPFAM" id="SSF53807">
    <property type="entry name" value="Helical backbone' metal receptor"/>
    <property type="match status" value="1"/>
</dbReference>
<evidence type="ECO:0000256" key="3">
    <source>
        <dbReference type="ARBA" id="ARBA00022448"/>
    </source>
</evidence>
<feature type="signal peptide" evidence="7">
    <location>
        <begin position="1"/>
        <end position="21"/>
    </location>
</feature>
<protein>
    <submittedName>
        <fullName evidence="9">Iron-siderophore ABC transporter substrate-binding protein</fullName>
    </submittedName>
</protein>
<dbReference type="Pfam" id="PF01497">
    <property type="entry name" value="Peripla_BP_2"/>
    <property type="match status" value="1"/>
</dbReference>
<dbReference type="Proteomes" id="UP001597211">
    <property type="component" value="Unassembled WGS sequence"/>
</dbReference>
<dbReference type="CDD" id="cd01146">
    <property type="entry name" value="FhuD"/>
    <property type="match status" value="1"/>
</dbReference>
<evidence type="ECO:0000256" key="1">
    <source>
        <dbReference type="ARBA" id="ARBA00004196"/>
    </source>
</evidence>
<evidence type="ECO:0000313" key="10">
    <source>
        <dbReference type="Proteomes" id="UP001597211"/>
    </source>
</evidence>
<keyword evidence="4 7" id="KW-0732">Signal</keyword>
<reference evidence="10" key="1">
    <citation type="journal article" date="2019" name="Int. J. Syst. Evol. Microbiol.">
        <title>The Global Catalogue of Microorganisms (GCM) 10K type strain sequencing project: providing services to taxonomists for standard genome sequencing and annotation.</title>
        <authorList>
            <consortium name="The Broad Institute Genomics Platform"/>
            <consortium name="The Broad Institute Genome Sequencing Center for Infectious Disease"/>
            <person name="Wu L."/>
            <person name="Ma J."/>
        </authorList>
    </citation>
    <scope>NUCLEOTIDE SEQUENCE [LARGE SCALE GENOMIC DNA]</scope>
    <source>
        <strain evidence="10">CCUG 48216</strain>
    </source>
</reference>
<feature type="coiled-coil region" evidence="5">
    <location>
        <begin position="172"/>
        <end position="199"/>
    </location>
</feature>
<dbReference type="InterPro" id="IPR051313">
    <property type="entry name" value="Bact_iron-sidero_bind"/>
</dbReference>
<evidence type="ECO:0000256" key="4">
    <source>
        <dbReference type="ARBA" id="ARBA00022729"/>
    </source>
</evidence>
<evidence type="ECO:0000259" key="8">
    <source>
        <dbReference type="PROSITE" id="PS50983"/>
    </source>
</evidence>
<keyword evidence="10" id="KW-1185">Reference proteome</keyword>
<dbReference type="PROSITE" id="PS50983">
    <property type="entry name" value="FE_B12_PBP"/>
    <property type="match status" value="1"/>
</dbReference>
<keyword evidence="3" id="KW-0813">Transport</keyword>
<comment type="subcellular location">
    <subcellularLocation>
        <location evidence="1">Cell envelope</location>
    </subcellularLocation>
</comment>
<evidence type="ECO:0000256" key="2">
    <source>
        <dbReference type="ARBA" id="ARBA00008814"/>
    </source>
</evidence>
<sequence>MKRTRNRMALFVSLGVLLLCAACGAGGNKPAPAAEEASNTASNATRTATSSAAQKQRVVKSMKGDITVPADPERVIGTTVTYPEFLFALGITPVAAENYHEEFPSYFNGGFKEVIDLGAVDSPNFEAVLAAEPDLILAPAWRDEKSYDQLAKIAPTVLLPNRDDWRDELRDIGEALGRTEKAEQAIQEYERTTGEAKEKLHTLIGDETVAYMRITPKGVFIYGADSSRGRIIHEELGLKPVKAFPQEESTVQISLEILPEYNPDHIILQVDSGSEAEQAKMEYENMAISSIWKNLNAVKNGHVYLVGDNEWFNFGFSPVANTYAIDEIVKVIEQNN</sequence>
<feature type="compositionally biased region" description="Low complexity" evidence="6">
    <location>
        <begin position="31"/>
        <end position="53"/>
    </location>
</feature>
<feature type="domain" description="Fe/B12 periplasmic-binding" evidence="8">
    <location>
        <begin position="74"/>
        <end position="336"/>
    </location>
</feature>
<dbReference type="EMBL" id="JBHTKZ010000004">
    <property type="protein sequence ID" value="MFD1180584.1"/>
    <property type="molecule type" value="Genomic_DNA"/>
</dbReference>
<proteinExistence type="inferred from homology"/>
<dbReference type="RefSeq" id="WP_240267737.1">
    <property type="nucleotide sequence ID" value="NZ_JAKSXN010000004.1"/>
</dbReference>
<keyword evidence="5" id="KW-0175">Coiled coil</keyword>
<gene>
    <name evidence="9" type="ORF">ACFQ2Z_04370</name>
</gene>
<dbReference type="Gene3D" id="3.40.50.1980">
    <property type="entry name" value="Nitrogenase molybdenum iron protein domain"/>
    <property type="match status" value="2"/>
</dbReference>
<dbReference type="PANTHER" id="PTHR30532:SF1">
    <property type="entry name" value="IRON(3+)-HYDROXAMATE-BINDING PROTEIN FHUD"/>
    <property type="match status" value="1"/>
</dbReference>
<evidence type="ECO:0000256" key="5">
    <source>
        <dbReference type="SAM" id="Coils"/>
    </source>
</evidence>
<evidence type="ECO:0000256" key="6">
    <source>
        <dbReference type="SAM" id="MobiDB-lite"/>
    </source>
</evidence>